<gene>
    <name evidence="20" type="primary">LOC108741475</name>
</gene>
<dbReference type="Pfam" id="PF03256">
    <property type="entry name" value="ANAPC10"/>
    <property type="match status" value="1"/>
</dbReference>
<evidence type="ECO:0000256" key="6">
    <source>
        <dbReference type="ARBA" id="ARBA00022679"/>
    </source>
</evidence>
<evidence type="ECO:0000259" key="18">
    <source>
        <dbReference type="PROSITE" id="PS51284"/>
    </source>
</evidence>
<feature type="compositionally biased region" description="Basic and acidic residues" evidence="16">
    <location>
        <begin position="2228"/>
        <end position="2244"/>
    </location>
</feature>
<dbReference type="KEGG" id="apln:108741475"/>
<feature type="compositionally biased region" description="Basic and acidic residues" evidence="16">
    <location>
        <begin position="2024"/>
        <end position="2033"/>
    </location>
</feature>
<feature type="compositionally biased region" description="Basic and acidic residues" evidence="16">
    <location>
        <begin position="2333"/>
        <end position="2353"/>
    </location>
</feature>
<dbReference type="GO" id="GO:0008582">
    <property type="term" value="P:regulation of synaptic assembly at neuromuscular junction"/>
    <property type="evidence" value="ECO:0007669"/>
    <property type="project" value="TreeGrafter"/>
</dbReference>
<comment type="subcellular location">
    <subcellularLocation>
        <location evidence="2">Cell projection</location>
        <location evidence="2">Axon</location>
    </subcellularLocation>
</comment>
<feature type="compositionally biased region" description="Basic and acidic residues" evidence="16">
    <location>
        <begin position="2840"/>
        <end position="2849"/>
    </location>
</feature>
<dbReference type="PROSITE" id="PS50012">
    <property type="entry name" value="RCC1_3"/>
    <property type="match status" value="1"/>
</dbReference>
<evidence type="ECO:0000256" key="7">
    <source>
        <dbReference type="ARBA" id="ARBA00022723"/>
    </source>
</evidence>
<dbReference type="InParanoid" id="A0A7F5R344"/>
<feature type="region of interest" description="Disordered" evidence="16">
    <location>
        <begin position="2132"/>
        <end position="2253"/>
    </location>
</feature>
<evidence type="ECO:0000256" key="4">
    <source>
        <dbReference type="ARBA" id="ARBA00005415"/>
    </source>
</evidence>
<feature type="domain" description="RING-type" evidence="17">
    <location>
        <begin position="3651"/>
        <end position="3702"/>
    </location>
</feature>
<dbReference type="GO" id="GO:0008270">
    <property type="term" value="F:zinc ion binding"/>
    <property type="evidence" value="ECO:0007669"/>
    <property type="project" value="UniProtKB-KW"/>
</dbReference>
<evidence type="ECO:0000256" key="14">
    <source>
        <dbReference type="PROSITE-ProRule" id="PRU00175"/>
    </source>
</evidence>
<feature type="compositionally biased region" description="Polar residues" evidence="16">
    <location>
        <begin position="2080"/>
        <end position="2090"/>
    </location>
</feature>
<dbReference type="RefSeq" id="XP_025829613.1">
    <property type="nucleotide sequence ID" value="XM_025973828.1"/>
</dbReference>
<evidence type="ECO:0000256" key="8">
    <source>
        <dbReference type="ARBA" id="ARBA00022737"/>
    </source>
</evidence>
<dbReference type="SUPFAM" id="SSF49785">
    <property type="entry name" value="Galactose-binding domain-like"/>
    <property type="match status" value="1"/>
</dbReference>
<dbReference type="SMART" id="SM01337">
    <property type="entry name" value="APC10"/>
    <property type="match status" value="1"/>
</dbReference>
<dbReference type="InterPro" id="IPR017868">
    <property type="entry name" value="Filamin/ABP280_repeat-like"/>
</dbReference>
<sequence>MKYTQKFFCRECGCGEGDSGCAVCGCCRICAHENIDNSELAILGPSGAADLSGMMRLDVIFRDKVKELLPSRQKVKMQDPIYQLQTRTDDRKSRGRKSIAGPSRQIMPKLKSIRSSPVLMPIPSTPVHRANPTAAATRQNSLTGKDQTGSDIERDTNRITSLPPAKIQLPCNSPIIQIACGLHHSVLLLQNGQVYSFGSNQFGQLGCGDILTKSNIQLVRLPCSAVQIAAGSNHTVVLTAKGEVYTFGNYQKGQLGRFPPPTSPQDVNQPGQSHASRYRDLKCPWYAIPTPIPNIGSRYGRRATWIGASGDQTFLKIDESLINSVSLAKSTVTANKSCIVLLPNQHENGTNFKCLLINKREGNCNSFKGKEQVDFSYKAVCLDPIYNVVWSFSAVNNEISCYNIVASELSNKKVIETPEQRTLVNTKTHSNIERFLDTETSEFNIMSILSPELALPTVSNCHVTRFQAALHLLCCLDTLCVAYDLHMSAVKEEIDNKHMISEKQYSRDDFQTVNRFESHGGGWGYSGHSVEAIRFMADTDILLGGFGLFGGRGEYTAKIKLLDIGTDGGEHEGDGELLAETEEIPYECGPRQKYPIMFDEPIPLQAHRWYVAWCRISGPSSDCGSSGQTMVTTEDQVLFYFKSSKKSNNGTDVNAGQIPQLLYKVITPETQSPSRQVDLIEPAHLLTKEFSRSVTKECFQSLLSLLQWSWNTFKIGILDGHNSQYTYNVLELERLVYISRASLRLLRSYINEIYPSQITGKLQTENVNLAECIGEVRSFLKQILSDNLPALIQSRKSSKMKNVKYGNTYLKLMNSIFDESHNTFVACFHAFYPTPYLKWNCLCDLLITMNKEKDYYTATKNQRLLSAVLCALCSPSVRLRSTLPLLSNIFNKSVSPENSSIQTLTSSDYPHHYPLLVEQMTYKSQIESSNLGTTWTWKDVLDQLLKLVGEPISQSLLGHRNTSIQSLTRNCCHFLARVVAELVYQTNSNEENLQNACGRILHTTPSRFTRTNQSRTWNTGNGSPDAICFQVDVPGISIAGVAIYGGAGHYEYELELLEDQSSFNGLESHAHTQRWNSLETVRGSFGPEDFLSDIAEIKFERPVPIKENVKYAIRLRNHGGRTNNGDGGLNSVKGSDNTVFTFSTCSLSFNGTTVARGQIPIILYYSNPVECTKLSSTSLDQQARWEALNIATMVCQTSCKLLTLAREKADEVPSPEILSTAYVVTILLPLMFSHISPLITTDPRSAVHLLNLVQEMLPHVAALNLLSTSSVQNSKLVASNGSISQGEASDSLQCTTSHFYSWIQSDHPYKPATVSNYRVVFPESVKWMLLEFDPSCSTAQPEDSLQLYIPSLECGSDVYNCSKLCDLLEDSEQPLPYWPVLHKFTSCNQWPQSAVVLPGHEVIFSLETASDYLKDDRASFYGFKCLAVGYEWPYPGFNCPTFGLKQLEAELAFVGGMCTANLMKKELQLPTNGSDENEIDIEMAEMVAAHTLTMHSSLLSKGFALNSVPSVTQALDGALPFSFHSNERLFLRDFVNCTAGTSGGRLAQWLQPGSRIDPVKCQVLYSKDDFRYGWPAIVTVLTRDQYSDLVHVPNMKVEIKAIPIDKKEFGECDSGRKIRRISQPDPMTFGGYPPPPLHHSYEPTIRDKMCFHSITVMKPYQNYSFEELRFTSPPVKRSSENMLVRPNGDGTYSATWTPSSVGCYSIVVTIDGYEMEESFKVEVKEPPQGMTPPSQNLSKKPIHQPSRLRKFVAKNSAGLRIRAHPSLQSEQIGIVHVNGTIAFVEEIHNDDGVWLRLSPETIKQYCNTTAIEAWCLQYNQHLGKTLLLPVEEPKTILDQVITETIMRKLPEIHDRRKTTSTFGGAYQVIKCGASGHNVRSRPSLKAPPVGMLVLGNRVGITQCIVNSDGCWIQLDLATKEKYCFNTDSEAWSLAMGHNNSVYIGLLNESDKDLNPQISINIESEQTKTVKKGFDFSHSSSPNPPDPHFAFGAKMQFQPSSSGSTEGFNPFVFGDPTLSHSPKVQRRDKSKDAKLSGVPKWIKDENLKSDPKSLYEYKTNGNGATPPETPKRSSPTPIPQPSKQLSRSSSPIAVPGGRHVAEASNSPQAGSPKSVGISPIEEFTVSSVGGATFVRRGSNQSDTSALVSSLTRDISQSPNQVTHMNDFTPSPSGSSIQTRSETSPPQTPPKNTTDSEQSPRKLTQTGTQTSPENASGTQLKGHFSIGTAPKDERISPKMMRKDRISNKTRPKRAISPATVQSYVSPNITYPKNETVKQAISPSVAESLRAVFAAFLWHEGIVHDAMACASFLKFHPGLPKQGALVVTRHGQPEQAVDKRRQELSKEERARQRHSVEVSAGTYLHIQPSTLETLTRSAANANANRSRNRKHPEGIIKEETGAEGTYGYQTVSVLPPALKSLVYLWDELTTNCLTTMTQQMAAMSPTKSRIKKSEKMILVKPEQKERDSKEKNILMEKDNKKMRKKKIVQRNFLGSDDAGQGSIGNGANERDAYCELCGESFVHPVTFHMKQSHPGCGQSAGGKGYNSSGNFCLGWAGNCGEGGILGGHMEPHIVMKNNAMFLLDLACSANTAMSHQRRPSTSAMPSLSENSSPPDLSGPFGPVPPFQCLQTLGANEPREEPIIYDEEIQRRNIQEGFQLSPNGKRPLSEVSLPDNESDGIRGQRFHRSVSMGTNGAPWSKTGLDGRIIMMRKRNSSNIESLNEGGTSLLCNPSPALQKLVPKMDGSSIITKCQPSDSLNSQDQYGKQLMDRPVMVFILEQHDLDSLQLAMKQALRKAMCRVHAMQALNWLLRSVTQPVCLHDLLWWFVTSLTPLETDMDADDDNKPQKKSEEQETNVCEHPLSDISIAGEAVHPLPSTFHALLQTIADLMVLLPMGSALQQMAVKCWGIRFSQNDHSFLHRSQVFSNISKILSRSEELEDCTVSMQDSHQNPCNQNSCFVECLKDITSFIEIKASSRQAMVGSLTDGSTETFWESGDEDRNKTKWLVVSCAQNYHPKIICVHIDNCRDLANKVSNIIFYSGTNSNELVKLRIVEVENRLLGGWVNCPILDNRHSVIRIELKGPDNSVRIRQIRVLGEIAGESLKIGKQLNASTIQQKNCEAETLRVFRLITSQVFGKLITGDRGDGHANNLDSGSASISELLEPLEESNELREHMVGILFSRSKLTHLQKQVIVHIVQAIRKETVRVREEWESVLSSSGVGSCSSGQSLDATKNSDTYCFEMLSMVLALSGSSVGRAYLSHQGGLLGDLLSLLHTGSARVQRQVTALLRRMLPDITPEFFAKVVGVHHLPAKDFGIITTSSKGSNGDNFNVHRIGILDVFLSIIAKALTVQVKMKSKSGDGGPAKEISTITLATSMQSKEHVGSRWWMRGTANRKHAEVIVGLLREMSLGKLSETWANVTKSAIAENILNLTQLSEEQRVPTTCIHTPTLWIALASLCVLDKDHVERLSSGQWRNASGQPAPPRPTCTNHDDGETNAVVQCNICGNLCADCDRFLHLHRKTRSHLRQVCKEEEEAIKVELHEGCGRTKLYWLLAVADASTLKALIEFRDGGARPKGAATSGICRFCGTTGNSGLLAIGNVCADHECQEYAKTACAKLLSCGHLCGGVLGETSCLSCLHGCSSDPTLKQDADDMCMICFTEALSCAPAIQLKCGHVFHLHCCRETLIKRWPGPRITFSFSLCPICKENINHPMLADLLGPIQELYKDVKRKALMRLEYEGLHTVDAITTPGTRYYDDPAAYAMDRYAYYVCFKCNKAYYGGEARCDAEVGENYNPAELVCGGCSDVARAQMCHKHGTDFLEYKCRYCCSVAVFFCFGTTHFCNPCHDDFQRVTNLPKHELPSCPAGPKAKQLEGDECPLHVSHPSTGEEFALGCGVCRNAHTF</sequence>
<protein>
    <recommendedName>
        <fullName evidence="5">RCR-type E3 ubiquitin transferase</fullName>
        <ecNumber evidence="5">2.3.2.33</ecNumber>
    </recommendedName>
</protein>
<dbReference type="InterPro" id="IPR001841">
    <property type="entry name" value="Znf_RING"/>
</dbReference>
<evidence type="ECO:0000313" key="20">
    <source>
        <dbReference type="RefSeq" id="XP_025829613.1"/>
    </source>
</evidence>
<dbReference type="OrthoDB" id="6050183at2759"/>
<evidence type="ECO:0000256" key="13">
    <source>
        <dbReference type="PROSITE-ProRule" id="PRU00087"/>
    </source>
</evidence>
<dbReference type="GO" id="GO:0005634">
    <property type="term" value="C:nucleus"/>
    <property type="evidence" value="ECO:0007669"/>
    <property type="project" value="TreeGrafter"/>
</dbReference>
<evidence type="ECO:0000256" key="5">
    <source>
        <dbReference type="ARBA" id="ARBA00012249"/>
    </source>
</evidence>
<dbReference type="CDD" id="cd16463">
    <property type="entry name" value="RING-H2_PHR"/>
    <property type="match status" value="1"/>
</dbReference>
<dbReference type="InterPro" id="IPR012983">
    <property type="entry name" value="PHR"/>
</dbReference>
<dbReference type="GO" id="GO:0030424">
    <property type="term" value="C:axon"/>
    <property type="evidence" value="ECO:0007669"/>
    <property type="project" value="UniProtKB-SubCell"/>
</dbReference>
<feature type="region of interest" description="Disordered" evidence="16">
    <location>
        <begin position="2834"/>
        <end position="2854"/>
    </location>
</feature>
<dbReference type="FunCoup" id="A0A7F5R344">
    <property type="interactions" value="1940"/>
</dbReference>
<dbReference type="Gene3D" id="2.60.120.820">
    <property type="entry name" value="PHR domain"/>
    <property type="match status" value="2"/>
</dbReference>
<dbReference type="Gene3D" id="2.130.10.30">
    <property type="entry name" value="Regulator of chromosome condensation 1/beta-lactamase-inhibitor protein II"/>
    <property type="match status" value="1"/>
</dbReference>
<dbReference type="Gene3D" id="3.30.40.10">
    <property type="entry name" value="Zinc/RING finger domain, C3HC4 (zinc finger)"/>
    <property type="match status" value="1"/>
</dbReference>
<feature type="compositionally biased region" description="Polar residues" evidence="16">
    <location>
        <begin position="2591"/>
        <end position="2611"/>
    </location>
</feature>
<dbReference type="GO" id="GO:0016567">
    <property type="term" value="P:protein ubiquitination"/>
    <property type="evidence" value="ECO:0007669"/>
    <property type="project" value="UniProtKB-UniPathway"/>
</dbReference>
<dbReference type="InterPro" id="IPR004939">
    <property type="entry name" value="APC_su10/DOC_dom"/>
</dbReference>
<dbReference type="CDD" id="cd19799">
    <property type="entry name" value="Bbox2_MYCBP2"/>
    <property type="match status" value="1"/>
</dbReference>
<dbReference type="InterPro" id="IPR013083">
    <property type="entry name" value="Znf_RING/FYVE/PHD"/>
</dbReference>
<dbReference type="PANTHER" id="PTHR45943:SF1">
    <property type="entry name" value="E3 UBIQUITIN-PROTEIN LIGASE MYCBP2"/>
    <property type="match status" value="1"/>
</dbReference>
<dbReference type="Pfam" id="PF13540">
    <property type="entry name" value="RCC1_2"/>
    <property type="match status" value="2"/>
</dbReference>
<dbReference type="PROSITE" id="PS50089">
    <property type="entry name" value="ZF_RING_2"/>
    <property type="match status" value="1"/>
</dbReference>
<keyword evidence="10" id="KW-0833">Ubl conjugation pathway</keyword>
<dbReference type="SUPFAM" id="SSF81296">
    <property type="entry name" value="E set domains"/>
    <property type="match status" value="1"/>
</dbReference>
<feature type="region of interest" description="Disordered" evidence="16">
    <location>
        <begin position="2591"/>
        <end position="2620"/>
    </location>
</feature>
<dbReference type="InterPro" id="IPR009091">
    <property type="entry name" value="RCC1/BLIP-II"/>
</dbReference>
<dbReference type="SMART" id="SM00184">
    <property type="entry name" value="RING"/>
    <property type="match status" value="1"/>
</dbReference>
<keyword evidence="11" id="KW-0862">Zinc</keyword>
<comment type="pathway">
    <text evidence="3">Protein modification; protein ubiquitination.</text>
</comment>
<evidence type="ECO:0000256" key="12">
    <source>
        <dbReference type="ARBA" id="ARBA00023273"/>
    </source>
</evidence>
<keyword evidence="8" id="KW-0677">Repeat</keyword>
<dbReference type="EC" id="2.3.2.33" evidence="5"/>
<dbReference type="GeneID" id="108741475"/>
<keyword evidence="12" id="KW-0966">Cell projection</keyword>
<evidence type="ECO:0000256" key="2">
    <source>
        <dbReference type="ARBA" id="ARBA00004489"/>
    </source>
</evidence>
<dbReference type="GO" id="GO:0007411">
    <property type="term" value="P:axon guidance"/>
    <property type="evidence" value="ECO:0007669"/>
    <property type="project" value="TreeGrafter"/>
</dbReference>
<name>A0A7F5R344_AGRPL</name>
<dbReference type="PROSITE" id="PS50194">
    <property type="entry name" value="FILAMIN_REPEAT"/>
    <property type="match status" value="1"/>
</dbReference>
<dbReference type="GO" id="GO:0099174">
    <property type="term" value="P:regulation of presynapse organization"/>
    <property type="evidence" value="ECO:0007669"/>
    <property type="project" value="UniProtKB-ARBA"/>
</dbReference>
<proteinExistence type="inferred from homology"/>
<dbReference type="FunFam" id="2.60.120.820:FF:000002">
    <property type="entry name" value="E3 ubiquitin-protein ligase MYCBP2 isoform X1"/>
    <property type="match status" value="1"/>
</dbReference>
<keyword evidence="6" id="KW-0808">Transferase</keyword>
<feature type="region of interest" description="Disordered" evidence="16">
    <location>
        <begin position="1971"/>
        <end position="2036"/>
    </location>
</feature>
<dbReference type="InterPro" id="IPR008979">
    <property type="entry name" value="Galactose-bd-like_sf"/>
</dbReference>
<evidence type="ECO:0000256" key="3">
    <source>
        <dbReference type="ARBA" id="ARBA00004906"/>
    </source>
</evidence>
<evidence type="ECO:0000313" key="19">
    <source>
        <dbReference type="Proteomes" id="UP000192223"/>
    </source>
</evidence>
<feature type="repeat" description="Filamin" evidence="13">
    <location>
        <begin position="1667"/>
        <end position="1723"/>
    </location>
</feature>
<dbReference type="InterPro" id="IPR000408">
    <property type="entry name" value="Reg_chr_condens"/>
</dbReference>
<dbReference type="PROSITE" id="PS00626">
    <property type="entry name" value="RCC1_2"/>
    <property type="match status" value="2"/>
</dbReference>
<dbReference type="InterPro" id="IPR014756">
    <property type="entry name" value="Ig_E-set"/>
</dbReference>
<evidence type="ECO:0000256" key="9">
    <source>
        <dbReference type="ARBA" id="ARBA00022771"/>
    </source>
</evidence>
<feature type="region of interest" description="Disordered" evidence="16">
    <location>
        <begin position="2051"/>
        <end position="2116"/>
    </location>
</feature>
<evidence type="ECO:0000256" key="16">
    <source>
        <dbReference type="SAM" id="MobiDB-lite"/>
    </source>
</evidence>
<keyword evidence="7" id="KW-0479">Metal-binding</keyword>
<feature type="compositionally biased region" description="Polar residues" evidence="16">
    <location>
        <begin position="2136"/>
        <end position="2217"/>
    </location>
</feature>
<feature type="domain" description="DOC" evidence="18">
    <location>
        <begin position="2939"/>
        <end position="3118"/>
    </location>
</feature>
<evidence type="ECO:0000256" key="11">
    <source>
        <dbReference type="ARBA" id="ARBA00022833"/>
    </source>
</evidence>
<dbReference type="Pfam" id="PF08005">
    <property type="entry name" value="PHR"/>
    <property type="match status" value="2"/>
</dbReference>
<feature type="region of interest" description="Disordered" evidence="16">
    <location>
        <begin position="123"/>
        <end position="156"/>
    </location>
</feature>
<dbReference type="Gene3D" id="2.60.120.260">
    <property type="entry name" value="Galactose-binding domain-like"/>
    <property type="match status" value="1"/>
</dbReference>
<feature type="compositionally biased region" description="Polar residues" evidence="16">
    <location>
        <begin position="134"/>
        <end position="150"/>
    </location>
</feature>
<comment type="catalytic activity">
    <reaction evidence="1">
        <text>[E2 ubiquitin-conjugating enzyme]-S-ubiquitinyl-L-cysteine + [acceptor protein]-L-threonine = [E2 ubiquitin-conjugating enzyme]-L-cysteine + [acceptor protein]-3-O-ubiquitinyl-L-threonine.</text>
        <dbReference type="EC" id="2.3.2.33"/>
    </reaction>
</comment>
<keyword evidence="19" id="KW-1185">Reference proteome</keyword>
<reference evidence="20" key="1">
    <citation type="submission" date="2025-08" db="UniProtKB">
        <authorList>
            <consortium name="RefSeq"/>
        </authorList>
    </citation>
    <scope>IDENTIFICATION</scope>
    <source>
        <tissue evidence="20">Entire body</tissue>
    </source>
</reference>
<dbReference type="UniPathway" id="UPA00143"/>
<feature type="region of interest" description="Disordered" evidence="16">
    <location>
        <begin position="85"/>
        <end position="107"/>
    </location>
</feature>
<dbReference type="FunFam" id="3.30.40.10:FF:000078">
    <property type="entry name" value="E3 ubiquitin-protein ligase MYCBP2 isoform X1"/>
    <property type="match status" value="1"/>
</dbReference>
<comment type="similarity">
    <text evidence="4">Belongs to the RING-Cys relay (RCR) family.</text>
</comment>
<dbReference type="Gene3D" id="1.10.10.2360">
    <property type="match status" value="1"/>
</dbReference>
<feature type="repeat" description="RCC1" evidence="15">
    <location>
        <begin position="192"/>
        <end position="241"/>
    </location>
</feature>
<dbReference type="GO" id="GO:0061630">
    <property type="term" value="F:ubiquitin protein ligase activity"/>
    <property type="evidence" value="ECO:0007669"/>
    <property type="project" value="UniProtKB-EC"/>
</dbReference>
<evidence type="ECO:0000259" key="17">
    <source>
        <dbReference type="PROSITE" id="PS50089"/>
    </source>
</evidence>
<dbReference type="SUPFAM" id="SSF57850">
    <property type="entry name" value="RING/U-box"/>
    <property type="match status" value="1"/>
</dbReference>
<dbReference type="GO" id="GO:0005886">
    <property type="term" value="C:plasma membrane"/>
    <property type="evidence" value="ECO:0007669"/>
    <property type="project" value="TreeGrafter"/>
</dbReference>
<dbReference type="Proteomes" id="UP000192223">
    <property type="component" value="Unplaced"/>
</dbReference>
<evidence type="ECO:0000256" key="10">
    <source>
        <dbReference type="ARBA" id="ARBA00022786"/>
    </source>
</evidence>
<evidence type="ECO:0000256" key="15">
    <source>
        <dbReference type="PROSITE-ProRule" id="PRU00235"/>
    </source>
</evidence>
<dbReference type="PANTHER" id="PTHR45943">
    <property type="entry name" value="E3 UBIQUITIN-PROTEIN LIGASE MYCBP2"/>
    <property type="match status" value="1"/>
</dbReference>
<dbReference type="SUPFAM" id="SSF50985">
    <property type="entry name" value="RCC1/BLIP-II"/>
    <property type="match status" value="1"/>
</dbReference>
<feature type="compositionally biased region" description="Polar residues" evidence="16">
    <location>
        <begin position="1996"/>
        <end position="2006"/>
    </location>
</feature>
<dbReference type="PROSITE" id="PS51284">
    <property type="entry name" value="DOC"/>
    <property type="match status" value="1"/>
</dbReference>
<evidence type="ECO:0000256" key="1">
    <source>
        <dbReference type="ARBA" id="ARBA00000333"/>
    </source>
</evidence>
<dbReference type="FunFam" id="2.60.120.260:FF:000011">
    <property type="entry name" value="E3 ubiquitin-protein ligase MYCBP2 isoform X1"/>
    <property type="match status" value="1"/>
</dbReference>
<organism evidence="19 20">
    <name type="scientific">Agrilus planipennis</name>
    <name type="common">Emerald ash borer</name>
    <name type="synonym">Agrilus marcopoli</name>
    <dbReference type="NCBI Taxonomy" id="224129"/>
    <lineage>
        <taxon>Eukaryota</taxon>
        <taxon>Metazoa</taxon>
        <taxon>Ecdysozoa</taxon>
        <taxon>Arthropoda</taxon>
        <taxon>Hexapoda</taxon>
        <taxon>Insecta</taxon>
        <taxon>Pterygota</taxon>
        <taxon>Neoptera</taxon>
        <taxon>Endopterygota</taxon>
        <taxon>Coleoptera</taxon>
        <taxon>Polyphaga</taxon>
        <taxon>Elateriformia</taxon>
        <taxon>Buprestoidea</taxon>
        <taxon>Buprestidae</taxon>
        <taxon>Agrilinae</taxon>
        <taxon>Agrilus</taxon>
    </lineage>
</organism>
<dbReference type="InterPro" id="IPR013783">
    <property type="entry name" value="Ig-like_fold"/>
</dbReference>
<dbReference type="InterPro" id="IPR038648">
    <property type="entry name" value="PHR_sf"/>
</dbReference>
<keyword evidence="9 14" id="KW-0863">Zinc-finger</keyword>
<dbReference type="PRINTS" id="PR00633">
    <property type="entry name" value="RCCNDNSATION"/>
</dbReference>
<accession>A0A7F5R344</accession>
<feature type="region of interest" description="Disordered" evidence="16">
    <location>
        <begin position="2326"/>
        <end position="2353"/>
    </location>
</feature>
<feature type="region of interest" description="Disordered" evidence="16">
    <location>
        <begin position="2655"/>
        <end position="2678"/>
    </location>
</feature>
<dbReference type="Gene3D" id="2.60.40.10">
    <property type="entry name" value="Immunoglobulins"/>
    <property type="match status" value="1"/>
</dbReference>